<dbReference type="PANTHER" id="PTHR46797:SF23">
    <property type="entry name" value="HTH-TYPE TRANSCRIPTIONAL REGULATOR SUTR"/>
    <property type="match status" value="1"/>
</dbReference>
<evidence type="ECO:0000313" key="5">
    <source>
        <dbReference type="EMBL" id="CAR53400.1"/>
    </source>
</evidence>
<dbReference type="BioCyc" id="BCEN216591:G1G1V-3414-MONOMER"/>
<dbReference type="PANTHER" id="PTHR46797">
    <property type="entry name" value="HTH-TYPE TRANSCRIPTIONAL REGULATOR"/>
    <property type="match status" value="1"/>
</dbReference>
<dbReference type="RefSeq" id="WP_012492888.1">
    <property type="nucleotide sequence ID" value="NC_011000.1"/>
</dbReference>
<name>B4EC97_BURCJ</name>
<dbReference type="HOGENOM" id="CLU_066192_29_4_4"/>
<dbReference type="SMART" id="SM00530">
    <property type="entry name" value="HTH_XRE"/>
    <property type="match status" value="1"/>
</dbReference>
<dbReference type="GO" id="GO:0003700">
    <property type="term" value="F:DNA-binding transcription factor activity"/>
    <property type="evidence" value="ECO:0007669"/>
    <property type="project" value="TreeGrafter"/>
</dbReference>
<dbReference type="GO" id="GO:0005829">
    <property type="term" value="C:cytosol"/>
    <property type="evidence" value="ECO:0007669"/>
    <property type="project" value="TreeGrafter"/>
</dbReference>
<dbReference type="eggNOG" id="COG1396">
    <property type="taxonomic scope" value="Bacteria"/>
</dbReference>
<protein>
    <submittedName>
        <fullName evidence="5">DNA-binding protein</fullName>
    </submittedName>
</protein>
<dbReference type="SUPFAM" id="SSF47413">
    <property type="entry name" value="lambda repressor-like DNA-binding domains"/>
    <property type="match status" value="1"/>
</dbReference>
<evidence type="ECO:0000256" key="3">
    <source>
        <dbReference type="ARBA" id="ARBA00023163"/>
    </source>
</evidence>
<dbReference type="Gene3D" id="1.10.260.40">
    <property type="entry name" value="lambda repressor-like DNA-binding domains"/>
    <property type="match status" value="1"/>
</dbReference>
<dbReference type="EMBL" id="AM747720">
    <property type="protein sequence ID" value="CAR53400.1"/>
    <property type="molecule type" value="Genomic_DNA"/>
</dbReference>
<dbReference type="GO" id="GO:0003677">
    <property type="term" value="F:DNA binding"/>
    <property type="evidence" value="ECO:0007669"/>
    <property type="project" value="UniProtKB-KW"/>
</dbReference>
<dbReference type="KEGG" id="bcj:BCAL3076A"/>
<dbReference type="Proteomes" id="UP000001035">
    <property type="component" value="Chromosome 1"/>
</dbReference>
<keyword evidence="2 5" id="KW-0238">DNA-binding</keyword>
<organism evidence="5 6">
    <name type="scientific">Burkholderia cenocepacia (strain ATCC BAA-245 / DSM 16553 / LMG 16656 / NCTC 13227 / J2315 / CF5610)</name>
    <name type="common">Burkholderia cepacia (strain J2315)</name>
    <dbReference type="NCBI Taxonomy" id="216591"/>
    <lineage>
        <taxon>Bacteria</taxon>
        <taxon>Pseudomonadati</taxon>
        <taxon>Pseudomonadota</taxon>
        <taxon>Betaproteobacteria</taxon>
        <taxon>Burkholderiales</taxon>
        <taxon>Burkholderiaceae</taxon>
        <taxon>Burkholderia</taxon>
        <taxon>Burkholderia cepacia complex</taxon>
    </lineage>
</organism>
<dbReference type="Pfam" id="PF13560">
    <property type="entry name" value="HTH_31"/>
    <property type="match status" value="1"/>
</dbReference>
<keyword evidence="1" id="KW-0805">Transcription regulation</keyword>
<feature type="domain" description="HTH cro/C1-type" evidence="4">
    <location>
        <begin position="15"/>
        <end position="70"/>
    </location>
</feature>
<evidence type="ECO:0000313" key="6">
    <source>
        <dbReference type="Proteomes" id="UP000001035"/>
    </source>
</evidence>
<keyword evidence="6" id="KW-1185">Reference proteome</keyword>
<dbReference type="PROSITE" id="PS50943">
    <property type="entry name" value="HTH_CROC1"/>
    <property type="match status" value="1"/>
</dbReference>
<proteinExistence type="predicted"/>
<evidence type="ECO:0000256" key="1">
    <source>
        <dbReference type="ARBA" id="ARBA00023015"/>
    </source>
</evidence>
<evidence type="ECO:0000259" key="4">
    <source>
        <dbReference type="PROSITE" id="PS50943"/>
    </source>
</evidence>
<dbReference type="AlphaFoldDB" id="B4EC97"/>
<accession>B4EC97</accession>
<reference evidence="5 6" key="1">
    <citation type="journal article" date="2009" name="J. Bacteriol.">
        <title>The genome of Burkholderia cenocepacia J2315, an epidemic pathogen of cystic fibrosis patients.</title>
        <authorList>
            <person name="Holden M.T."/>
            <person name="Seth-Smith H.M."/>
            <person name="Crossman L.C."/>
            <person name="Sebaihia M."/>
            <person name="Bentley S.D."/>
            <person name="Cerdeno-Tarraga A.M."/>
            <person name="Thomson N.R."/>
            <person name="Bason N."/>
            <person name="Quail M.A."/>
            <person name="Sharp S."/>
            <person name="Cherevach I."/>
            <person name="Churcher C."/>
            <person name="Goodhead I."/>
            <person name="Hauser H."/>
            <person name="Holroyd N."/>
            <person name="Mungall K."/>
            <person name="Scott P."/>
            <person name="Walker D."/>
            <person name="White B."/>
            <person name="Rose H."/>
            <person name="Iversen P."/>
            <person name="Mil-Homens D."/>
            <person name="Rocha E.P."/>
            <person name="Fialho A.M."/>
            <person name="Baldwin A."/>
            <person name="Dowson C."/>
            <person name="Barrell B.G."/>
            <person name="Govan J.R."/>
            <person name="Vandamme P."/>
            <person name="Hart C.A."/>
            <person name="Mahenthiralingam E."/>
            <person name="Parkhill J."/>
        </authorList>
    </citation>
    <scope>NUCLEOTIDE SEQUENCE [LARGE SCALE GENOMIC DNA]</scope>
    <source>
        <strain evidence="6">ATCC BAA-245 / DSM 16553 / LMG 16656 / NCTC 13227 / J2315 / CF5610</strain>
    </source>
</reference>
<dbReference type="CDD" id="cd00093">
    <property type="entry name" value="HTH_XRE"/>
    <property type="match status" value="1"/>
</dbReference>
<evidence type="ECO:0000256" key="2">
    <source>
        <dbReference type="ARBA" id="ARBA00023125"/>
    </source>
</evidence>
<dbReference type="InterPro" id="IPR050807">
    <property type="entry name" value="TransReg_Diox_bact_type"/>
</dbReference>
<sequence length="75" mass="8361">MKTHTSLRQRFGARVRQLRKEKTDLSQEAFADKVGFARSYFGRVETGKANPSLDAIQTIAEGLGVEVSALFEDDD</sequence>
<keyword evidence="3" id="KW-0804">Transcription</keyword>
<gene>
    <name evidence="5" type="ORF">BCAL3076A</name>
</gene>
<dbReference type="InterPro" id="IPR001387">
    <property type="entry name" value="Cro/C1-type_HTH"/>
</dbReference>
<dbReference type="InterPro" id="IPR010982">
    <property type="entry name" value="Lambda_DNA-bd_dom_sf"/>
</dbReference>